<name>L8Y2K4_TUPCH</name>
<feature type="region of interest" description="Disordered" evidence="1">
    <location>
        <begin position="284"/>
        <end position="304"/>
    </location>
</feature>
<keyword evidence="3" id="KW-1185">Reference proteome</keyword>
<dbReference type="PANTHER" id="PTHR35156:SF1">
    <property type="entry name" value="TESTIS-EXPRESSED PROTEIN 52"/>
    <property type="match status" value="1"/>
</dbReference>
<dbReference type="OrthoDB" id="10017413at2759"/>
<dbReference type="InterPro" id="IPR029206">
    <property type="entry name" value="DUF4532"/>
</dbReference>
<proteinExistence type="predicted"/>
<accession>L8Y2K4</accession>
<protein>
    <submittedName>
        <fullName evidence="2">Uncharacterized protein</fullName>
    </submittedName>
</protein>
<dbReference type="EMBL" id="KB371075">
    <property type="protein sequence ID" value="ELV09175.1"/>
    <property type="molecule type" value="Genomic_DNA"/>
</dbReference>
<evidence type="ECO:0000313" key="3">
    <source>
        <dbReference type="Proteomes" id="UP000011518"/>
    </source>
</evidence>
<dbReference type="eggNOG" id="ENOG502S25Y">
    <property type="taxonomic scope" value="Eukaryota"/>
</dbReference>
<dbReference type="AlphaFoldDB" id="L8Y2K4"/>
<dbReference type="Pfam" id="PF15046">
    <property type="entry name" value="DUF4532"/>
    <property type="match status" value="1"/>
</dbReference>
<dbReference type="PANTHER" id="PTHR35156">
    <property type="entry name" value="TESTIS-EXPRESSED PROTEIN 52"/>
    <property type="match status" value="1"/>
</dbReference>
<gene>
    <name evidence="2" type="ORF">TREES_T100006102</name>
</gene>
<feature type="compositionally biased region" description="Basic residues" evidence="1">
    <location>
        <begin position="294"/>
        <end position="304"/>
    </location>
</feature>
<dbReference type="FunCoup" id="L8Y2K4">
    <property type="interactions" value="9"/>
</dbReference>
<dbReference type="InParanoid" id="L8Y2K4"/>
<evidence type="ECO:0000313" key="2">
    <source>
        <dbReference type="EMBL" id="ELV09175.1"/>
    </source>
</evidence>
<organism evidence="2 3">
    <name type="scientific">Tupaia chinensis</name>
    <name type="common">Chinese tree shrew</name>
    <name type="synonym">Tupaia belangeri chinensis</name>
    <dbReference type="NCBI Taxonomy" id="246437"/>
    <lineage>
        <taxon>Eukaryota</taxon>
        <taxon>Metazoa</taxon>
        <taxon>Chordata</taxon>
        <taxon>Craniata</taxon>
        <taxon>Vertebrata</taxon>
        <taxon>Euteleostomi</taxon>
        <taxon>Mammalia</taxon>
        <taxon>Eutheria</taxon>
        <taxon>Euarchontoglires</taxon>
        <taxon>Scandentia</taxon>
        <taxon>Tupaiidae</taxon>
        <taxon>Tupaia</taxon>
    </lineage>
</organism>
<reference evidence="3" key="2">
    <citation type="journal article" date="2013" name="Nat. Commun.">
        <title>Genome of the Chinese tree shrew.</title>
        <authorList>
            <person name="Fan Y."/>
            <person name="Huang Z.Y."/>
            <person name="Cao C.C."/>
            <person name="Chen C.S."/>
            <person name="Chen Y.X."/>
            <person name="Fan D.D."/>
            <person name="He J."/>
            <person name="Hou H.L."/>
            <person name="Hu L."/>
            <person name="Hu X.T."/>
            <person name="Jiang X.T."/>
            <person name="Lai R."/>
            <person name="Lang Y.S."/>
            <person name="Liang B."/>
            <person name="Liao S.G."/>
            <person name="Mu D."/>
            <person name="Ma Y.Y."/>
            <person name="Niu Y.Y."/>
            <person name="Sun X.Q."/>
            <person name="Xia J.Q."/>
            <person name="Xiao J."/>
            <person name="Xiong Z.Q."/>
            <person name="Xu L."/>
            <person name="Yang L."/>
            <person name="Zhang Y."/>
            <person name="Zhao W."/>
            <person name="Zhao X.D."/>
            <person name="Zheng Y.T."/>
            <person name="Zhou J.M."/>
            <person name="Zhu Y.B."/>
            <person name="Zhang G.J."/>
            <person name="Wang J."/>
            <person name="Yao Y.G."/>
        </authorList>
    </citation>
    <scope>NUCLEOTIDE SEQUENCE [LARGE SCALE GENOMIC DNA]</scope>
</reference>
<dbReference type="Proteomes" id="UP000011518">
    <property type="component" value="Unassembled WGS sequence"/>
</dbReference>
<sequence>MACHQQRLLRGRGDSHRREPLLQMVHAEESLPTNMTRAEREFFLPGQPVELPGFTWQAYHHLALKPPPCTEVKSEVRHRLVHPFRSAPQHTWGFHTWLDVGRLPAAFPARPDKPYDSNVWRWLTNPQAHRGPLADPPVPPPSRMGPNSFLAFIRSTPIFLDSSRKNQAIFKVEEELKLVEKLKLRSEARAPPLDAHGNILPPPNFRKYQHISAGGRIEPQGFQLMPNPIPNDFARSWPCPNPLPHYQEKAQRLALLPSAPLSQDLLRKYQALIEDRVALPLHHPSKARPCQASVKRRSRRPGHI</sequence>
<evidence type="ECO:0000256" key="1">
    <source>
        <dbReference type="SAM" id="MobiDB-lite"/>
    </source>
</evidence>
<dbReference type="KEGG" id="tup:102487465"/>
<reference evidence="3" key="1">
    <citation type="submission" date="2012-07" db="EMBL/GenBank/DDBJ databases">
        <title>Genome of the Chinese tree shrew, a rising model animal genetically related to primates.</title>
        <authorList>
            <person name="Zhang G."/>
            <person name="Fan Y."/>
            <person name="Yao Y."/>
            <person name="Huang Z."/>
        </authorList>
    </citation>
    <scope>NUCLEOTIDE SEQUENCE [LARGE SCALE GENOMIC DNA]</scope>
</reference>